<feature type="transmembrane region" description="Helical" evidence="8">
    <location>
        <begin position="369"/>
        <end position="391"/>
    </location>
</feature>
<feature type="transmembrane region" description="Helical" evidence="8">
    <location>
        <begin position="452"/>
        <end position="472"/>
    </location>
</feature>
<dbReference type="InterPro" id="IPR004763">
    <property type="entry name" value="CusA-like"/>
</dbReference>
<evidence type="ECO:0000256" key="5">
    <source>
        <dbReference type="ARBA" id="ARBA00022692"/>
    </source>
</evidence>
<dbReference type="Gene3D" id="3.30.2090.10">
    <property type="entry name" value="Multidrug efflux transporter AcrB TolC docking domain, DN and DC subdomains"/>
    <property type="match status" value="2"/>
</dbReference>
<dbReference type="SUPFAM" id="SSF82866">
    <property type="entry name" value="Multidrug efflux transporter AcrB transmembrane domain"/>
    <property type="match status" value="2"/>
</dbReference>
<dbReference type="EMBL" id="FUYE01000007">
    <property type="protein sequence ID" value="SKA97169.1"/>
    <property type="molecule type" value="Genomic_DNA"/>
</dbReference>
<dbReference type="GO" id="GO:0005886">
    <property type="term" value="C:plasma membrane"/>
    <property type="evidence" value="ECO:0007669"/>
    <property type="project" value="UniProtKB-SubCell"/>
</dbReference>
<sequence length="1063" mass="115764">MISSILEFSLKNRLLVIMGALLLMSAGIFSALHLPVDAVPDITNTQVQVNTAVPGLAPEETEKLVTYPLELALAGIQGVEEFRSLTKSGLSQLTLVFRDGTDIFRARQLVSERLVQVELPAGLSPEMSPISTGLGEILYYTLDYQKEASQRNQSRERQLMDLRDAHEYIVKPFLRTIPGVAEVNSSGGYERQLVILPKPAALMNAGLTFGELADIIAKNVDNAGGGVIERGIDRVLIRSVTKVASVQDIAQLPVKFAAGVEPIRVKDLAEVGIGSNVRTGCAVENGEEAVLGTVMMLVGENSRIISKRVEEKLQELQKKLPEGLVIRIQYARSEVVDRTIETVQHNLFEGAILVIAVLLMLLGNWRAALIVALAIPLSFLFALIGMTFGGVSGNLMSLGAVDFGLIIDGAVVMVENIVRVLGEKQHELGRKLTPKERLDAVRDAGAQVGSPMFFGVLIITLVYLPILALTGIEGKMFHPMAITVMLALGGALVLALTLMPALCSLLLTGSISEKDNFLMRWAKAAYAPMLHAAWSGRWGVLGGVAALLVLTAWTFVGLKQEFVPTLNEGSWTAMVYQPANTSLKTSLERCIKTQRYLVDQVPEVTRTFARVGTSEVATDPMSPGEYDLYIFYKPQSAWRQENGKPVSRDRLAELIREELAREVPEQDYDFAQPIQMRFNEMLEGSRADLAVRIFGDDYDVMEKIGEEVKSILEGMTGTNNAEFETQGRVPVMEVRADRAAMLKYNVEAGEINAAITGAMAGNVTGTLMEHDRRRSIVVRLPENLRNDSQVIKTLPVRTQDGSLITLDRLADLVEVPQVDAIGREDGHRRVGLNVDLAGGVDAEAYVTEARSKIAQQVKLPEGYRVDFGGQFEHLQEARARLAIVVPLALALIFVLIHASFKSVVQTLIIYTGIPLAITGGVLALWMRGLPFSISAAIGFIALCGVAVLNGVVLISCFNQLRNEGRNAEEAVHEGSLQRLRPVMMTALVASLGFIPMAISEGAGAEVQRPLATVVIGGIVSSTFLTLFLLPVLYRWGVKDRPAETHRKAGRPAQNVSLLHVQPV</sequence>
<keyword evidence="3" id="KW-0813">Transport</keyword>
<feature type="transmembrane region" description="Helical" evidence="8">
    <location>
        <begin position="403"/>
        <end position="422"/>
    </location>
</feature>
<evidence type="ECO:0000313" key="10">
    <source>
        <dbReference type="Proteomes" id="UP000190774"/>
    </source>
</evidence>
<reference evidence="10" key="1">
    <citation type="submission" date="2017-02" db="EMBL/GenBank/DDBJ databases">
        <authorList>
            <person name="Varghese N."/>
            <person name="Submissions S."/>
        </authorList>
    </citation>
    <scope>NUCLEOTIDE SEQUENCE [LARGE SCALE GENOMIC DNA]</scope>
    <source>
        <strain evidence="10">ATCC 700200</strain>
    </source>
</reference>
<feature type="transmembrane region" description="Helical" evidence="8">
    <location>
        <begin position="881"/>
        <end position="900"/>
    </location>
</feature>
<dbReference type="PANTHER" id="PTHR32063:SF24">
    <property type="entry name" value="CATION EFFLUX SYSTEM (ACRB_ACRD_ACRF FAMILY)"/>
    <property type="match status" value="1"/>
</dbReference>
<dbReference type="NCBIfam" id="TIGR00914">
    <property type="entry name" value="2A0601"/>
    <property type="match status" value="1"/>
</dbReference>
<feature type="transmembrane region" description="Helical" evidence="8">
    <location>
        <begin position="484"/>
        <end position="507"/>
    </location>
</feature>
<dbReference type="InterPro" id="IPR027463">
    <property type="entry name" value="AcrB_DN_DC_subdom"/>
</dbReference>
<feature type="transmembrane region" description="Helical" evidence="8">
    <location>
        <begin position="538"/>
        <end position="558"/>
    </location>
</feature>
<keyword evidence="5 8" id="KW-0812">Transmembrane</keyword>
<keyword evidence="10" id="KW-1185">Reference proteome</keyword>
<dbReference type="RefSeq" id="WP_078813757.1">
    <property type="nucleotide sequence ID" value="NZ_FUYE01000007.1"/>
</dbReference>
<dbReference type="PRINTS" id="PR00702">
    <property type="entry name" value="ACRIFLAVINRP"/>
</dbReference>
<dbReference type="SUPFAM" id="SSF82693">
    <property type="entry name" value="Multidrug efflux transporter AcrB pore domain, PN1, PN2, PC1 and PC2 subdomains"/>
    <property type="match status" value="2"/>
</dbReference>
<comment type="subcellular location">
    <subcellularLocation>
        <location evidence="1">Cell membrane</location>
        <topology evidence="1">Multi-pass membrane protein</topology>
    </subcellularLocation>
</comment>
<dbReference type="Gene3D" id="1.20.1640.10">
    <property type="entry name" value="Multidrug efflux transporter AcrB transmembrane domain"/>
    <property type="match status" value="2"/>
</dbReference>
<dbReference type="Gene3D" id="3.30.70.1440">
    <property type="entry name" value="Multidrug efflux transporter AcrB pore domain"/>
    <property type="match status" value="1"/>
</dbReference>
<evidence type="ECO:0000256" key="8">
    <source>
        <dbReference type="SAM" id="Phobius"/>
    </source>
</evidence>
<dbReference type="InterPro" id="IPR001036">
    <property type="entry name" value="Acrflvin-R"/>
</dbReference>
<dbReference type="Gene3D" id="3.30.70.1430">
    <property type="entry name" value="Multidrug efflux transporter AcrB pore domain"/>
    <property type="match status" value="2"/>
</dbReference>
<evidence type="ECO:0000256" key="7">
    <source>
        <dbReference type="ARBA" id="ARBA00023136"/>
    </source>
</evidence>
<dbReference type="OrthoDB" id="9757876at2"/>
<evidence type="ECO:0000256" key="6">
    <source>
        <dbReference type="ARBA" id="ARBA00022989"/>
    </source>
</evidence>
<proteinExistence type="inferred from homology"/>
<evidence type="ECO:0000256" key="2">
    <source>
        <dbReference type="ARBA" id="ARBA00010942"/>
    </source>
</evidence>
<keyword evidence="6 8" id="KW-1133">Transmembrane helix</keyword>
<dbReference type="STRING" id="48467.SAMN02745166_02564"/>
<dbReference type="Pfam" id="PF00873">
    <property type="entry name" value="ACR_tran"/>
    <property type="match status" value="1"/>
</dbReference>
<dbReference type="Proteomes" id="UP000190774">
    <property type="component" value="Unassembled WGS sequence"/>
</dbReference>
<evidence type="ECO:0000256" key="3">
    <source>
        <dbReference type="ARBA" id="ARBA00022448"/>
    </source>
</evidence>
<organism evidence="9 10">
    <name type="scientific">Prosthecobacter debontii</name>
    <dbReference type="NCBI Taxonomy" id="48467"/>
    <lineage>
        <taxon>Bacteria</taxon>
        <taxon>Pseudomonadati</taxon>
        <taxon>Verrucomicrobiota</taxon>
        <taxon>Verrucomicrobiia</taxon>
        <taxon>Verrucomicrobiales</taxon>
        <taxon>Verrucomicrobiaceae</taxon>
        <taxon>Prosthecobacter</taxon>
    </lineage>
</organism>
<dbReference type="GO" id="GO:0042910">
    <property type="term" value="F:xenobiotic transmembrane transporter activity"/>
    <property type="evidence" value="ECO:0007669"/>
    <property type="project" value="TreeGrafter"/>
</dbReference>
<protein>
    <submittedName>
        <fullName evidence="9">Cobalt-zinc-cadmium resistance protein CzcA</fullName>
    </submittedName>
</protein>
<feature type="transmembrane region" description="Helical" evidence="8">
    <location>
        <begin position="1010"/>
        <end position="1033"/>
    </location>
</feature>
<dbReference type="SUPFAM" id="SSF82714">
    <property type="entry name" value="Multidrug efflux transporter AcrB TolC docking domain, DN and DC subdomains"/>
    <property type="match status" value="2"/>
</dbReference>
<keyword evidence="7 8" id="KW-0472">Membrane</keyword>
<accession>A0A1T4Y5X0</accession>
<dbReference type="AlphaFoldDB" id="A0A1T4Y5X0"/>
<dbReference type="PANTHER" id="PTHR32063">
    <property type="match status" value="1"/>
</dbReference>
<keyword evidence="4" id="KW-1003">Cell membrane</keyword>
<feature type="transmembrane region" description="Helical" evidence="8">
    <location>
        <begin position="979"/>
        <end position="998"/>
    </location>
</feature>
<dbReference type="GO" id="GO:0008324">
    <property type="term" value="F:monoatomic cation transmembrane transporter activity"/>
    <property type="evidence" value="ECO:0007669"/>
    <property type="project" value="InterPro"/>
</dbReference>
<name>A0A1T4Y5X0_9BACT</name>
<gene>
    <name evidence="9" type="ORF">SAMN02745166_02564</name>
</gene>
<evidence type="ECO:0000256" key="4">
    <source>
        <dbReference type="ARBA" id="ARBA00022475"/>
    </source>
</evidence>
<feature type="transmembrane region" description="Helical" evidence="8">
    <location>
        <begin position="931"/>
        <end position="958"/>
    </location>
</feature>
<feature type="transmembrane region" description="Helical" evidence="8">
    <location>
        <begin position="907"/>
        <end position="925"/>
    </location>
</feature>
<evidence type="ECO:0000256" key="1">
    <source>
        <dbReference type="ARBA" id="ARBA00004651"/>
    </source>
</evidence>
<comment type="similarity">
    <text evidence="2">Belongs to the resistance-nodulation-cell division (RND) (TC 2.A.6) family.</text>
</comment>
<dbReference type="Gene3D" id="3.30.70.1320">
    <property type="entry name" value="Multidrug efflux transporter AcrB pore domain like"/>
    <property type="match status" value="1"/>
</dbReference>
<evidence type="ECO:0000313" key="9">
    <source>
        <dbReference type="EMBL" id="SKA97169.1"/>
    </source>
</evidence>
<feature type="transmembrane region" description="Helical" evidence="8">
    <location>
        <begin position="343"/>
        <end position="362"/>
    </location>
</feature>